<reference evidence="3" key="1">
    <citation type="submission" date="2022-01" db="EMBL/GenBank/DDBJ databases">
        <title>Complete genome of Methanomicrobium antiquum DSM 21220.</title>
        <authorList>
            <person name="Chen S.-C."/>
            <person name="You Y.-T."/>
            <person name="Zhou Y.-Z."/>
            <person name="Lai M.-C."/>
        </authorList>
    </citation>
    <scope>NUCLEOTIDE SEQUENCE</scope>
    <source>
        <strain evidence="3">DSM 21220</strain>
    </source>
</reference>
<keyword evidence="1" id="KW-0472">Membrane</keyword>
<dbReference type="KEGG" id="manq:L1994_10700"/>
<dbReference type="Proteomes" id="UP001218895">
    <property type="component" value="Chromosome"/>
</dbReference>
<proteinExistence type="predicted"/>
<dbReference type="InterPro" id="IPR036388">
    <property type="entry name" value="WH-like_DNA-bd_sf"/>
</dbReference>
<evidence type="ECO:0000313" key="4">
    <source>
        <dbReference type="Proteomes" id="UP001218895"/>
    </source>
</evidence>
<keyword evidence="1" id="KW-1133">Transmembrane helix</keyword>
<dbReference type="RefSeq" id="WP_278099429.1">
    <property type="nucleotide sequence ID" value="NZ_CP091092.1"/>
</dbReference>
<accession>A0AAF0JLF0</accession>
<sequence length="262" mass="30090">MKRMIKCSLLLVIFVICSCIYCSAAAPFIDDYVVEPVTPDMDTGTPLETVQVDFWDLPPGIILLAFALSLSSFLGLPLELILSIKLCLYFGYHKLSKSEVFSNDARDRIHDCIRENPGIIFCDLVRMTGINRGCISYHLLILKQMHKITALESFGNPGYFENSGMYTEAEKILLKYIRNDKHYRIFRLLMKEPNLNRNSLGKHLGISPSTVSWHIKRLCDENLILNKKTGRTVFYEINPEIYQYLEKYIVLNEDTKSSLTSE</sequence>
<feature type="domain" description="HTH arsR-type" evidence="2">
    <location>
        <begin position="162"/>
        <end position="256"/>
    </location>
</feature>
<dbReference type="InterPro" id="IPR036390">
    <property type="entry name" value="WH_DNA-bd_sf"/>
</dbReference>
<organism evidence="3 4">
    <name type="scientific">Methanomicrobium antiquum</name>
    <dbReference type="NCBI Taxonomy" id="487686"/>
    <lineage>
        <taxon>Archaea</taxon>
        <taxon>Methanobacteriati</taxon>
        <taxon>Methanobacteriota</taxon>
        <taxon>Stenosarchaea group</taxon>
        <taxon>Methanomicrobia</taxon>
        <taxon>Methanomicrobiales</taxon>
        <taxon>Methanomicrobiaceae</taxon>
        <taxon>Methanomicrobium</taxon>
    </lineage>
</organism>
<dbReference type="SMART" id="SM00418">
    <property type="entry name" value="HTH_ARSR"/>
    <property type="match status" value="1"/>
</dbReference>
<dbReference type="PANTHER" id="PTHR36216">
    <property type="entry name" value="TRANSCRIPTIONAL REGULATOR, TRMB"/>
    <property type="match status" value="1"/>
</dbReference>
<dbReference type="GeneID" id="79950872"/>
<dbReference type="Gene3D" id="1.10.10.10">
    <property type="entry name" value="Winged helix-like DNA-binding domain superfamily/Winged helix DNA-binding domain"/>
    <property type="match status" value="2"/>
</dbReference>
<dbReference type="EMBL" id="CP091092">
    <property type="protein sequence ID" value="WFN36594.1"/>
    <property type="molecule type" value="Genomic_DNA"/>
</dbReference>
<dbReference type="AlphaFoldDB" id="A0AAF0JLF0"/>
<dbReference type="InterPro" id="IPR001845">
    <property type="entry name" value="HTH_ArsR_DNA-bd_dom"/>
</dbReference>
<name>A0AAF0JLF0_9EURY</name>
<evidence type="ECO:0000313" key="3">
    <source>
        <dbReference type="EMBL" id="WFN36594.1"/>
    </source>
</evidence>
<dbReference type="CDD" id="cd00090">
    <property type="entry name" value="HTH_ARSR"/>
    <property type="match status" value="1"/>
</dbReference>
<dbReference type="PROSITE" id="PS50987">
    <property type="entry name" value="HTH_ARSR_2"/>
    <property type="match status" value="1"/>
</dbReference>
<dbReference type="Pfam" id="PF13412">
    <property type="entry name" value="HTH_24"/>
    <property type="match status" value="1"/>
</dbReference>
<dbReference type="InterPro" id="IPR011991">
    <property type="entry name" value="ArsR-like_HTH"/>
</dbReference>
<dbReference type="PANTHER" id="PTHR36216:SF1">
    <property type="entry name" value="HTH ARSR-TYPE DOMAIN-CONTAINING PROTEIN"/>
    <property type="match status" value="1"/>
</dbReference>
<dbReference type="Pfam" id="PF24266">
    <property type="entry name" value="HTH_HVO_0163_N"/>
    <property type="match status" value="1"/>
</dbReference>
<keyword evidence="4" id="KW-1185">Reference proteome</keyword>
<dbReference type="GO" id="GO:0003700">
    <property type="term" value="F:DNA-binding transcription factor activity"/>
    <property type="evidence" value="ECO:0007669"/>
    <property type="project" value="InterPro"/>
</dbReference>
<dbReference type="PROSITE" id="PS51257">
    <property type="entry name" value="PROKAR_LIPOPROTEIN"/>
    <property type="match status" value="1"/>
</dbReference>
<dbReference type="InterPro" id="IPR056504">
    <property type="entry name" value="HTH_HVO_0163_N"/>
</dbReference>
<evidence type="ECO:0000256" key="1">
    <source>
        <dbReference type="SAM" id="Phobius"/>
    </source>
</evidence>
<protein>
    <submittedName>
        <fullName evidence="3">Winged helix-turn-helix transcriptional regulator</fullName>
    </submittedName>
</protein>
<keyword evidence="1" id="KW-0812">Transmembrane</keyword>
<gene>
    <name evidence="3" type="ORF">L1994_10700</name>
</gene>
<evidence type="ECO:0000259" key="2">
    <source>
        <dbReference type="PROSITE" id="PS50987"/>
    </source>
</evidence>
<dbReference type="SUPFAM" id="SSF46785">
    <property type="entry name" value="Winged helix' DNA-binding domain"/>
    <property type="match status" value="2"/>
</dbReference>
<feature type="transmembrane region" description="Helical" evidence="1">
    <location>
        <begin position="61"/>
        <end position="88"/>
    </location>
</feature>